<name>A0A975CFM1_9BURK</name>
<accession>A0A975CFM1</accession>
<dbReference type="KEGG" id="otd:J1M35_12475"/>
<dbReference type="AlphaFoldDB" id="A0A975CFM1"/>
<feature type="transmembrane region" description="Helical" evidence="6">
    <location>
        <begin position="39"/>
        <end position="63"/>
    </location>
</feature>
<proteinExistence type="predicted"/>
<feature type="transmembrane region" description="Helical" evidence="6">
    <location>
        <begin position="69"/>
        <end position="86"/>
    </location>
</feature>
<feature type="transmembrane region" description="Helical" evidence="6">
    <location>
        <begin position="6"/>
        <end position="27"/>
    </location>
</feature>
<evidence type="ECO:0000256" key="6">
    <source>
        <dbReference type="SAM" id="Phobius"/>
    </source>
</evidence>
<protein>
    <submittedName>
        <fullName evidence="7">Amino acid transporter</fullName>
    </submittedName>
</protein>
<feature type="transmembrane region" description="Helical" evidence="6">
    <location>
        <begin position="179"/>
        <end position="201"/>
    </location>
</feature>
<keyword evidence="5 6" id="KW-0472">Membrane</keyword>
<evidence type="ECO:0000256" key="3">
    <source>
        <dbReference type="ARBA" id="ARBA00022692"/>
    </source>
</evidence>
<dbReference type="PANTHER" id="PTHR30086:SF20">
    <property type="entry name" value="ARGININE EXPORTER PROTEIN ARGO-RELATED"/>
    <property type="match status" value="1"/>
</dbReference>
<evidence type="ECO:0000256" key="5">
    <source>
        <dbReference type="ARBA" id="ARBA00023136"/>
    </source>
</evidence>
<sequence>MPAAAFLTGFTLSLSLIVAIGAQNAFVLRQGLRREHVGAVVTVCAVLDVALMAAGVFGLGALVHASPRALQAITWAGAAVLVLYGLQALKRALAPAQLLASQSGAGAPRAQVVRQVLAISLLNPHVYLDTVVLVGAVGAGQPAALRPVFLLGAATASTLWFAALGYGARLLTPLFARPAAWRVLDLAVAALMFSIAWQLLVPQFR</sequence>
<keyword evidence="4 6" id="KW-1133">Transmembrane helix</keyword>
<evidence type="ECO:0000313" key="7">
    <source>
        <dbReference type="EMBL" id="QTD43957.1"/>
    </source>
</evidence>
<gene>
    <name evidence="7" type="ORF">J1M35_12475</name>
</gene>
<keyword evidence="2" id="KW-1003">Cell membrane</keyword>
<evidence type="ECO:0000313" key="8">
    <source>
        <dbReference type="Proteomes" id="UP000663903"/>
    </source>
</evidence>
<keyword evidence="3 6" id="KW-0812">Transmembrane</keyword>
<reference evidence="7" key="1">
    <citation type="submission" date="2021-03" db="EMBL/GenBank/DDBJ databases">
        <title>Ottowia sp. 27C isolated from the cloaca of a Giant Asian pond turtle (Heosemys grandis).</title>
        <authorList>
            <person name="Spergser J."/>
            <person name="Busse H.-J."/>
        </authorList>
    </citation>
    <scope>NUCLEOTIDE SEQUENCE</scope>
    <source>
        <strain evidence="7">27C</strain>
    </source>
</reference>
<keyword evidence="8" id="KW-1185">Reference proteome</keyword>
<dbReference type="GO" id="GO:0005886">
    <property type="term" value="C:plasma membrane"/>
    <property type="evidence" value="ECO:0007669"/>
    <property type="project" value="UniProtKB-SubCell"/>
</dbReference>
<comment type="subcellular location">
    <subcellularLocation>
        <location evidence="1">Cell membrane</location>
        <topology evidence="1">Multi-pass membrane protein</topology>
    </subcellularLocation>
</comment>
<dbReference type="PANTHER" id="PTHR30086">
    <property type="entry name" value="ARGININE EXPORTER PROTEIN ARGO"/>
    <property type="match status" value="1"/>
</dbReference>
<evidence type="ECO:0000256" key="4">
    <source>
        <dbReference type="ARBA" id="ARBA00022989"/>
    </source>
</evidence>
<organism evidence="7 8">
    <name type="scientific">Ottowia testudinis</name>
    <dbReference type="NCBI Taxonomy" id="2816950"/>
    <lineage>
        <taxon>Bacteria</taxon>
        <taxon>Pseudomonadati</taxon>
        <taxon>Pseudomonadota</taxon>
        <taxon>Betaproteobacteria</taxon>
        <taxon>Burkholderiales</taxon>
        <taxon>Comamonadaceae</taxon>
        <taxon>Ottowia</taxon>
    </lineage>
</organism>
<evidence type="ECO:0000256" key="1">
    <source>
        <dbReference type="ARBA" id="ARBA00004651"/>
    </source>
</evidence>
<dbReference type="Pfam" id="PF01810">
    <property type="entry name" value="LysE"/>
    <property type="match status" value="1"/>
</dbReference>
<dbReference type="EMBL" id="CP071796">
    <property type="protein sequence ID" value="QTD43957.1"/>
    <property type="molecule type" value="Genomic_DNA"/>
</dbReference>
<feature type="transmembrane region" description="Helical" evidence="6">
    <location>
        <begin position="148"/>
        <end position="167"/>
    </location>
</feature>
<dbReference type="GO" id="GO:0015171">
    <property type="term" value="F:amino acid transmembrane transporter activity"/>
    <property type="evidence" value="ECO:0007669"/>
    <property type="project" value="TreeGrafter"/>
</dbReference>
<dbReference type="Proteomes" id="UP000663903">
    <property type="component" value="Chromosome"/>
</dbReference>
<dbReference type="InterPro" id="IPR001123">
    <property type="entry name" value="LeuE-type"/>
</dbReference>
<evidence type="ECO:0000256" key="2">
    <source>
        <dbReference type="ARBA" id="ARBA00022475"/>
    </source>
</evidence>
<dbReference type="RefSeq" id="WP_208007365.1">
    <property type="nucleotide sequence ID" value="NZ_CP071796.1"/>
</dbReference>